<evidence type="ECO:0000313" key="3">
    <source>
        <dbReference type="EMBL" id="OLF06798.1"/>
    </source>
</evidence>
<dbReference type="InterPro" id="IPR053140">
    <property type="entry name" value="GDSL_Rv0518-like"/>
</dbReference>
<name>A0A7Z0WGR5_9PSEU</name>
<dbReference type="CDD" id="cd01830">
    <property type="entry name" value="XynE_like"/>
    <property type="match status" value="1"/>
</dbReference>
<dbReference type="SUPFAM" id="SSF52266">
    <property type="entry name" value="SGNH hydrolase"/>
    <property type="match status" value="1"/>
</dbReference>
<dbReference type="Gene3D" id="3.40.50.1110">
    <property type="entry name" value="SGNH hydrolase"/>
    <property type="match status" value="1"/>
</dbReference>
<reference evidence="3 4" key="1">
    <citation type="submission" date="2016-12" db="EMBL/GenBank/DDBJ databases">
        <title>The draft genome sequence of Actinophytocola xinjiangensis.</title>
        <authorList>
            <person name="Wang W."/>
            <person name="Yuan L."/>
        </authorList>
    </citation>
    <scope>NUCLEOTIDE SEQUENCE [LARGE SCALE GENOMIC DNA]</scope>
    <source>
        <strain evidence="3 4">CGMCC 4.4663</strain>
    </source>
</reference>
<proteinExistence type="predicted"/>
<dbReference type="EMBL" id="MSIF01000019">
    <property type="protein sequence ID" value="OLF06798.1"/>
    <property type="molecule type" value="Genomic_DNA"/>
</dbReference>
<sequence>MSPGGRAGWVGTWAASASGTDPGYAGRTVRCAVRASVGGRAVRVRLTNALGTGPLRLASVTVALGVPGTAAAVAGTVRALTFGGSPPVVVPAGGQVWSDPVALAVPDGGDLLVSVFTGEWTGPVTHHEHAHQTSFLSGAGDHTADESGAVFTATIASWPHVCGVDVLGEAVGAVVAFGDSITEGTCSTPDAHRRWPDHLARRLIAEPGPTRLGVLNAGISGNRLLTSVTSPNALSRLDQDVLSAPGVRAVVVLLGINDIIGEPRHRDPAPVVAALGQVAARVRARGLVVVGGTLVPCGGAENHTAELEGVRLAVNEFVRHGGAFDAVVDFDAALRDPAAAGRMRPRYDSGDHLHPGDAGYRAMAEAVDLAVLAGSPGGVGADAAVDDEVVAGDPGGERGGQEHAGVGDVGGGAQPGQRRGGPPAVDAGRPVGFQTGSVDQPG</sequence>
<protein>
    <recommendedName>
        <fullName evidence="2">SGNH hydrolase-type esterase domain-containing protein</fullName>
    </recommendedName>
</protein>
<dbReference type="PANTHER" id="PTHR43784:SF2">
    <property type="entry name" value="GDSL-LIKE LIPASE_ACYLHYDROLASE, PUTATIVE (AFU_ORTHOLOGUE AFUA_2G00820)-RELATED"/>
    <property type="match status" value="1"/>
</dbReference>
<dbReference type="AlphaFoldDB" id="A0A7Z0WGR5"/>
<evidence type="ECO:0000313" key="4">
    <source>
        <dbReference type="Proteomes" id="UP000185696"/>
    </source>
</evidence>
<evidence type="ECO:0000259" key="2">
    <source>
        <dbReference type="Pfam" id="PF13472"/>
    </source>
</evidence>
<organism evidence="3 4">
    <name type="scientific">Actinophytocola xinjiangensis</name>
    <dbReference type="NCBI Taxonomy" id="485602"/>
    <lineage>
        <taxon>Bacteria</taxon>
        <taxon>Bacillati</taxon>
        <taxon>Actinomycetota</taxon>
        <taxon>Actinomycetes</taxon>
        <taxon>Pseudonocardiales</taxon>
        <taxon>Pseudonocardiaceae</taxon>
    </lineage>
</organism>
<dbReference type="InterPro" id="IPR036514">
    <property type="entry name" value="SGNH_hydro_sf"/>
</dbReference>
<feature type="region of interest" description="Disordered" evidence="1">
    <location>
        <begin position="389"/>
        <end position="442"/>
    </location>
</feature>
<dbReference type="Proteomes" id="UP000185696">
    <property type="component" value="Unassembled WGS sequence"/>
</dbReference>
<accession>A0A7Z0WGR5</accession>
<dbReference type="InterPro" id="IPR013830">
    <property type="entry name" value="SGNH_hydro"/>
</dbReference>
<keyword evidence="4" id="KW-1185">Reference proteome</keyword>
<feature type="domain" description="SGNH hydrolase-type esterase" evidence="2">
    <location>
        <begin position="176"/>
        <end position="362"/>
    </location>
</feature>
<comment type="caution">
    <text evidence="3">The sequence shown here is derived from an EMBL/GenBank/DDBJ whole genome shotgun (WGS) entry which is preliminary data.</text>
</comment>
<dbReference type="Pfam" id="PF13472">
    <property type="entry name" value="Lipase_GDSL_2"/>
    <property type="match status" value="1"/>
</dbReference>
<evidence type="ECO:0000256" key="1">
    <source>
        <dbReference type="SAM" id="MobiDB-lite"/>
    </source>
</evidence>
<gene>
    <name evidence="3" type="ORF">BLA60_30065</name>
</gene>
<feature type="compositionally biased region" description="Low complexity" evidence="1">
    <location>
        <begin position="415"/>
        <end position="424"/>
    </location>
</feature>
<dbReference type="PANTHER" id="PTHR43784">
    <property type="entry name" value="GDSL-LIKE LIPASE/ACYLHYDROLASE, PUTATIVE (AFU_ORTHOLOGUE AFUA_2G00820)-RELATED"/>
    <property type="match status" value="1"/>
</dbReference>